<feature type="compositionally biased region" description="Low complexity" evidence="4">
    <location>
        <begin position="253"/>
        <end position="272"/>
    </location>
</feature>
<dbReference type="RefSeq" id="XP_062709917.1">
    <property type="nucleotide sequence ID" value="XM_062853933.1"/>
</dbReference>
<feature type="domain" description="DRBM" evidence="5">
    <location>
        <begin position="711"/>
        <end position="779"/>
    </location>
</feature>
<evidence type="ECO:0000313" key="7">
    <source>
        <dbReference type="Proteomes" id="UP000069940"/>
    </source>
</evidence>
<reference evidence="6" key="2">
    <citation type="submission" date="2025-05" db="UniProtKB">
        <authorList>
            <consortium name="EnsemblMetazoa"/>
        </authorList>
    </citation>
    <scope>IDENTIFICATION</scope>
    <source>
        <strain evidence="6">Foshan</strain>
    </source>
</reference>
<feature type="compositionally biased region" description="Low complexity" evidence="4">
    <location>
        <begin position="880"/>
        <end position="917"/>
    </location>
</feature>
<evidence type="ECO:0000256" key="3">
    <source>
        <dbReference type="PROSITE-ProRule" id="PRU00266"/>
    </source>
</evidence>
<feature type="domain" description="DRBM" evidence="5">
    <location>
        <begin position="599"/>
        <end position="666"/>
    </location>
</feature>
<sequence length="1183" mass="125427">MIHGHPPQPQPPPQQQQQVHPHIGHPLPPPGPATHQIPPPPPHLTHLTSVPPPNVPSQQQQQQQQHQPPPPPQGRDHGGPRINNRHLHHPRVPTGGDHHQSSMPSGGGGGPHMPLQSSRKPPSQHYGSANGMGPGSGMGAKQHQHSGGMGHPAKSLPYSSSSNSSHQQHHHHQQHNHHSHHHSGQHHNPAAIPVVSAAGPGASKARMIPSHEPKIIHNHSNTAPVGGNTAANAIVVHQADPVLQLSGGISSSTATTTVGSTSNTTNTPSASSLPVVTGGSGGGGGGGPTGNTSDSSSNLKDSSTVQTQSLLLSSVPETLANTKEKTPMCLVNELARYNKIQHQYRLTGESGPAHKKRFTVTLKLGDEEYTAEGPSIKKAQHSAAHEAIGATKYKHPPAKTNRAKAGGKTNIGNITPTVELNALAMKRGEPTVYETEQVVAAPKYQSHPPGAPNGPPQGGGGHNFFSAPPPHYGGGYNRSNSMYNAPPPRYGAPPPSSFNRRNTMGGKPDFHNRGYYYNQHVPPMAPPIPEVYKVTLHVGERTFLGEGHTLQAARHDAAARALEVLKPLTPDSANGNANAVSDSHNTSIDSDDPNSELKSPISLVHEMALKRKLSVQFEVHGEKGPPHMKVFTTLCKVGSIVTEGEGNGKKLSKKRAAEKMLDELKKLPPASPEKNTRLLLKQKRKVPLPKKKTRNLIKEKDEGEDPSGAVNPISRLMQIQQARKEKEPVYTLLEERGVARRREFIMEVSASGKSATGIGPTKKLAKKEAAENLLVMLGYGRSVPGCGAGGSPNKENMSGSANEVTEKPPARKIVFNEAGPGAAGGKVHQQGGAGRQIVPGVLQLNSGIANNKSVSGTQHKDAALQESNASIDSGNTPVGVSKPSTASISSSGTSSVTPSTAQAAPAPAPTSTPTTSSNADVGPMKKQLMYLAQLLKFEVMFSDFPKGNHGEYLTLVTLSTEPPQLCHGSGASLEESHDEAARGALEILSKIGLDNVKPKGSSAAGGSSADESEKPGDISAKLDYRISRRIISDVLGISREELSKMRIDNRKLHEGYGKTKGLEQENAGCFAVAETVECGKTLISIVPQRWVNGSVLMWPDKNAATLIKDRSSAPSSKWYKIPCTLKRKSFKTFVEAEAEAAEMSGHTDSDSTQPLPVKKFRTKGAAKQILEANFNEMTANPVC</sequence>
<feature type="compositionally biased region" description="Low complexity" evidence="4">
    <location>
        <begin position="15"/>
        <end position="25"/>
    </location>
</feature>
<dbReference type="CDD" id="cd19857">
    <property type="entry name" value="DSRM_STAU_rpt1"/>
    <property type="match status" value="1"/>
</dbReference>
<feature type="compositionally biased region" description="Low complexity" evidence="4">
    <location>
        <begin position="56"/>
        <end position="66"/>
    </location>
</feature>
<keyword evidence="7" id="KW-1185">Reference proteome</keyword>
<feature type="region of interest" description="Disordered" evidence="4">
    <location>
        <begin position="1"/>
        <end position="206"/>
    </location>
</feature>
<feature type="compositionally biased region" description="Polar residues" evidence="4">
    <location>
        <begin position="867"/>
        <end position="878"/>
    </location>
</feature>
<feature type="compositionally biased region" description="Basic residues" evidence="4">
    <location>
        <begin position="167"/>
        <end position="185"/>
    </location>
</feature>
<dbReference type="SMART" id="SM00358">
    <property type="entry name" value="DSRM"/>
    <property type="match status" value="5"/>
</dbReference>
<dbReference type="CDD" id="cd19861">
    <property type="entry name" value="DSRM_STAU_rpt5"/>
    <property type="match status" value="1"/>
</dbReference>
<dbReference type="InterPro" id="IPR051740">
    <property type="entry name" value="DRBM-containing_protein"/>
</dbReference>
<feature type="compositionally biased region" description="Gly residues" evidence="4">
    <location>
        <begin position="278"/>
        <end position="289"/>
    </location>
</feature>
<dbReference type="SUPFAM" id="SSF54768">
    <property type="entry name" value="dsRNA-binding domain-like"/>
    <property type="match status" value="5"/>
</dbReference>
<dbReference type="PROSITE" id="PS50137">
    <property type="entry name" value="DS_RBD"/>
    <property type="match status" value="4"/>
</dbReference>
<keyword evidence="1" id="KW-0677">Repeat</keyword>
<proteinExistence type="predicted"/>
<feature type="region of interest" description="Disordered" evidence="4">
    <location>
        <begin position="867"/>
        <end position="921"/>
    </location>
</feature>
<dbReference type="Gene3D" id="3.30.160.20">
    <property type="match status" value="5"/>
</dbReference>
<evidence type="ECO:0000256" key="2">
    <source>
        <dbReference type="ARBA" id="ARBA00022884"/>
    </source>
</evidence>
<feature type="compositionally biased region" description="Pro residues" evidence="4">
    <location>
        <begin position="26"/>
        <end position="43"/>
    </location>
</feature>
<evidence type="ECO:0000256" key="4">
    <source>
        <dbReference type="SAM" id="MobiDB-lite"/>
    </source>
</evidence>
<feature type="compositionally biased region" description="Polar residues" evidence="4">
    <location>
        <begin position="115"/>
        <end position="127"/>
    </location>
</feature>
<feature type="compositionally biased region" description="Pro residues" evidence="4">
    <location>
        <begin position="1"/>
        <end position="14"/>
    </location>
</feature>
<name>A0ABM1Y8U9_AEDAL</name>
<dbReference type="Proteomes" id="UP000069940">
    <property type="component" value="Unassembled WGS sequence"/>
</dbReference>
<dbReference type="Pfam" id="PF00035">
    <property type="entry name" value="dsrm"/>
    <property type="match status" value="3"/>
</dbReference>
<feature type="compositionally biased region" description="Low complexity" evidence="4">
    <location>
        <begin position="1000"/>
        <end position="1009"/>
    </location>
</feature>
<dbReference type="CDD" id="cd19860">
    <property type="entry name" value="DSRM_STAU_rpt4"/>
    <property type="match status" value="1"/>
</dbReference>
<dbReference type="PANTHER" id="PTHR46054">
    <property type="entry name" value="MATERNAL EFFECT PROTEIN STAUFEN"/>
    <property type="match status" value="1"/>
</dbReference>
<feature type="region of interest" description="Disordered" evidence="4">
    <location>
        <begin position="443"/>
        <end position="489"/>
    </location>
</feature>
<evidence type="ECO:0000259" key="5">
    <source>
        <dbReference type="PROSITE" id="PS50137"/>
    </source>
</evidence>
<feature type="region of interest" description="Disordered" evidence="4">
    <location>
        <begin position="569"/>
        <end position="598"/>
    </location>
</feature>
<feature type="domain" description="DRBM" evidence="5">
    <location>
        <begin position="326"/>
        <end position="393"/>
    </location>
</feature>
<dbReference type="InterPro" id="IPR014720">
    <property type="entry name" value="dsRBD_dom"/>
</dbReference>
<feature type="domain" description="DRBM" evidence="5">
    <location>
        <begin position="515"/>
        <end position="567"/>
    </location>
</feature>
<keyword evidence="2 3" id="KW-0694">RNA-binding</keyword>
<dbReference type="EnsemblMetazoa" id="AALFPA23_006873.R9041">
    <property type="protein sequence ID" value="AALFPA23_006873.P9041"/>
    <property type="gene ID" value="AALFPA23_006873"/>
</dbReference>
<feature type="compositionally biased region" description="Low complexity" evidence="4">
    <location>
        <begin position="290"/>
        <end position="305"/>
    </location>
</feature>
<dbReference type="PANTHER" id="PTHR46054:SF3">
    <property type="entry name" value="MATERNAL EFFECT PROTEIN STAUFEN"/>
    <property type="match status" value="1"/>
</dbReference>
<dbReference type="Pfam" id="PF16482">
    <property type="entry name" value="Staufen_C"/>
    <property type="match status" value="1"/>
</dbReference>
<reference evidence="7" key="1">
    <citation type="journal article" date="2015" name="Proc. Natl. Acad. Sci. U.S.A.">
        <title>Genome sequence of the Asian Tiger mosquito, Aedes albopictus, reveals insights into its biology, genetics, and evolution.</title>
        <authorList>
            <person name="Chen X.G."/>
            <person name="Jiang X."/>
            <person name="Gu J."/>
            <person name="Xu M."/>
            <person name="Wu Y."/>
            <person name="Deng Y."/>
            <person name="Zhang C."/>
            <person name="Bonizzoni M."/>
            <person name="Dermauw W."/>
            <person name="Vontas J."/>
            <person name="Armbruster P."/>
            <person name="Huang X."/>
            <person name="Yang Y."/>
            <person name="Zhang H."/>
            <person name="He W."/>
            <person name="Peng H."/>
            <person name="Liu Y."/>
            <person name="Wu K."/>
            <person name="Chen J."/>
            <person name="Lirakis M."/>
            <person name="Topalis P."/>
            <person name="Van Leeuwen T."/>
            <person name="Hall A.B."/>
            <person name="Jiang X."/>
            <person name="Thorpe C."/>
            <person name="Mueller R.L."/>
            <person name="Sun C."/>
            <person name="Waterhouse R.M."/>
            <person name="Yan G."/>
            <person name="Tu Z.J."/>
            <person name="Fang X."/>
            <person name="James A.A."/>
        </authorList>
    </citation>
    <scope>NUCLEOTIDE SEQUENCE [LARGE SCALE GENOMIC DNA]</scope>
    <source>
        <strain evidence="7">Foshan</strain>
    </source>
</reference>
<dbReference type="GeneID" id="109397838"/>
<accession>A0ABM1Y8U9</accession>
<evidence type="ECO:0000256" key="1">
    <source>
        <dbReference type="ARBA" id="ARBA00022737"/>
    </source>
</evidence>
<organism evidence="6 7">
    <name type="scientific">Aedes albopictus</name>
    <name type="common">Asian tiger mosquito</name>
    <name type="synonym">Stegomyia albopicta</name>
    <dbReference type="NCBI Taxonomy" id="7160"/>
    <lineage>
        <taxon>Eukaryota</taxon>
        <taxon>Metazoa</taxon>
        <taxon>Ecdysozoa</taxon>
        <taxon>Arthropoda</taxon>
        <taxon>Hexapoda</taxon>
        <taxon>Insecta</taxon>
        <taxon>Pterygota</taxon>
        <taxon>Neoptera</taxon>
        <taxon>Endopterygota</taxon>
        <taxon>Diptera</taxon>
        <taxon>Nematocera</taxon>
        <taxon>Culicoidea</taxon>
        <taxon>Culicidae</taxon>
        <taxon>Culicinae</taxon>
        <taxon>Aedini</taxon>
        <taxon>Aedes</taxon>
        <taxon>Stegomyia</taxon>
    </lineage>
</organism>
<feature type="compositionally biased region" description="Polar residues" evidence="4">
    <location>
        <begin position="571"/>
        <end position="588"/>
    </location>
</feature>
<evidence type="ECO:0000313" key="6">
    <source>
        <dbReference type="EnsemblMetazoa" id="AALFPA23_006873.P9041"/>
    </source>
</evidence>
<protein>
    <recommendedName>
        <fullName evidence="5">DRBM domain-containing protein</fullName>
    </recommendedName>
</protein>
<dbReference type="CDD" id="cd19859">
    <property type="entry name" value="DSRM_STAU_rpt3"/>
    <property type="match status" value="1"/>
</dbReference>
<feature type="region of interest" description="Disordered" evidence="4">
    <location>
        <begin position="997"/>
        <end position="1016"/>
    </location>
</feature>
<dbReference type="InterPro" id="IPR032478">
    <property type="entry name" value="Staufen_C"/>
</dbReference>
<feature type="region of interest" description="Disordered" evidence="4">
    <location>
        <begin position="253"/>
        <end position="305"/>
    </location>
</feature>